<feature type="signal peptide" evidence="1">
    <location>
        <begin position="1"/>
        <end position="23"/>
    </location>
</feature>
<dbReference type="SMART" id="SM00034">
    <property type="entry name" value="CLECT"/>
    <property type="match status" value="1"/>
</dbReference>
<dbReference type="Pfam" id="PF00059">
    <property type="entry name" value="Lectin_C"/>
    <property type="match status" value="1"/>
</dbReference>
<dbReference type="InterPro" id="IPR001304">
    <property type="entry name" value="C-type_lectin-like"/>
</dbReference>
<dbReference type="InterPro" id="IPR016187">
    <property type="entry name" value="CTDL_fold"/>
</dbReference>
<dbReference type="InParanoid" id="A0A6P7HBG3"/>
<feature type="chain" id="PRO_5027744761" evidence="1">
    <location>
        <begin position="24"/>
        <end position="197"/>
    </location>
</feature>
<evidence type="ECO:0000313" key="3">
    <source>
        <dbReference type="RefSeq" id="XP_028155008.1"/>
    </source>
</evidence>
<gene>
    <name evidence="3" type="primary">LOC114348700</name>
</gene>
<dbReference type="RefSeq" id="XP_028155008.1">
    <property type="nucleotide sequence ID" value="XM_028299207.1"/>
</dbReference>
<protein>
    <submittedName>
        <fullName evidence="3">Macrophage mannose receptor 1-like</fullName>
    </submittedName>
</protein>
<organism evidence="3">
    <name type="scientific">Diabrotica virgifera virgifera</name>
    <name type="common">western corn rootworm</name>
    <dbReference type="NCBI Taxonomy" id="50390"/>
    <lineage>
        <taxon>Eukaryota</taxon>
        <taxon>Metazoa</taxon>
        <taxon>Ecdysozoa</taxon>
        <taxon>Arthropoda</taxon>
        <taxon>Hexapoda</taxon>
        <taxon>Insecta</taxon>
        <taxon>Pterygota</taxon>
        <taxon>Neoptera</taxon>
        <taxon>Endopterygota</taxon>
        <taxon>Coleoptera</taxon>
        <taxon>Polyphaga</taxon>
        <taxon>Cucujiformia</taxon>
        <taxon>Chrysomeloidea</taxon>
        <taxon>Chrysomelidae</taxon>
        <taxon>Galerucinae</taxon>
        <taxon>Diabroticina</taxon>
        <taxon>Diabroticites</taxon>
        <taxon>Diabrotica</taxon>
    </lineage>
</organism>
<dbReference type="Gene3D" id="3.10.100.10">
    <property type="entry name" value="Mannose-Binding Protein A, subunit A"/>
    <property type="match status" value="1"/>
</dbReference>
<dbReference type="CDD" id="cd00037">
    <property type="entry name" value="CLECT"/>
    <property type="match status" value="1"/>
</dbReference>
<evidence type="ECO:0000259" key="2">
    <source>
        <dbReference type="PROSITE" id="PS50041"/>
    </source>
</evidence>
<keyword evidence="1" id="KW-0732">Signal</keyword>
<dbReference type="InterPro" id="IPR050111">
    <property type="entry name" value="C-type_lectin/snaclec_domain"/>
</dbReference>
<accession>A0A6P7HBG3</accession>
<dbReference type="PANTHER" id="PTHR22803">
    <property type="entry name" value="MANNOSE, PHOSPHOLIPASE, LECTIN RECEPTOR RELATED"/>
    <property type="match status" value="1"/>
</dbReference>
<dbReference type="InterPro" id="IPR016186">
    <property type="entry name" value="C-type_lectin-like/link_sf"/>
</dbReference>
<dbReference type="SUPFAM" id="SSF56436">
    <property type="entry name" value="C-type lectin-like"/>
    <property type="match status" value="1"/>
</dbReference>
<proteinExistence type="predicted"/>
<dbReference type="FunCoup" id="A0A6P7HBG3">
    <property type="interactions" value="25"/>
</dbReference>
<reference evidence="3" key="1">
    <citation type="submission" date="2025-08" db="UniProtKB">
        <authorList>
            <consortium name="RefSeq"/>
        </authorList>
    </citation>
    <scope>IDENTIFICATION</scope>
</reference>
<feature type="domain" description="C-type lectin" evidence="2">
    <location>
        <begin position="52"/>
        <end position="170"/>
    </location>
</feature>
<name>A0A6P7HBG3_DIAVI</name>
<evidence type="ECO:0000256" key="1">
    <source>
        <dbReference type="SAM" id="SignalP"/>
    </source>
</evidence>
<sequence>MAKQIVVILFAILFNVKMNTARSADDALTKDTGIAQSVAPALILDREQNILYYIGYIFTGTWYQAMLHCNSLNMDLVSIETKQENDFLFNQMKALLGDLSEYQFWSSGTTLPYDKWVWMTSGRPIFYTNWEAGEPNNGPNEHCLEIKYIYKRGLTWNDVKQDVKSHALCEAKITKSVAEMFPQFCNCSSTNSVSVLG</sequence>
<dbReference type="PROSITE" id="PS50041">
    <property type="entry name" value="C_TYPE_LECTIN_2"/>
    <property type="match status" value="1"/>
</dbReference>
<dbReference type="AlphaFoldDB" id="A0A6P7HBG3"/>